<accession>A0A0G1Q317</accession>
<dbReference type="AlphaFoldDB" id="A0A0G1Q317"/>
<sequence length="201" mass="22300">MEQGDAGVAVPEKEAADETLRPVVDRLLLDTHFREVPLPDNFDGWTGEDLRKRPNESLKRMLTQEAVGEVQQALGLSFESKFSGHTGRPLPKAETKQAVPDYESWSARLEALRGEMGEKVNEAEARGVSVPRFDAETGQPLPKNSLRVYEAVHGRRQPQEAPPSMSDQEALEMGLSALREMKAIRREDEAARKSGGLLPRS</sequence>
<evidence type="ECO:0000313" key="1">
    <source>
        <dbReference type="EMBL" id="KKU03070.1"/>
    </source>
</evidence>
<dbReference type="Proteomes" id="UP000034264">
    <property type="component" value="Unassembled WGS sequence"/>
</dbReference>
<name>A0A0G1Q317_9BACT</name>
<organism evidence="1 2">
    <name type="scientific">Candidatus Amesbacteria bacterium GW2011_GWC2_45_19</name>
    <dbReference type="NCBI Taxonomy" id="1618366"/>
    <lineage>
        <taxon>Bacteria</taxon>
        <taxon>Candidatus Amesiibacteriota</taxon>
    </lineage>
</organism>
<protein>
    <submittedName>
        <fullName evidence="1">Uncharacterized protein</fullName>
    </submittedName>
</protein>
<comment type="caution">
    <text evidence="1">The sequence shown here is derived from an EMBL/GenBank/DDBJ whole genome shotgun (WGS) entry which is preliminary data.</text>
</comment>
<reference evidence="1 2" key="1">
    <citation type="journal article" date="2015" name="Nature">
        <title>rRNA introns, odd ribosomes, and small enigmatic genomes across a large radiation of phyla.</title>
        <authorList>
            <person name="Brown C.T."/>
            <person name="Hug L.A."/>
            <person name="Thomas B.C."/>
            <person name="Sharon I."/>
            <person name="Castelle C.J."/>
            <person name="Singh A."/>
            <person name="Wilkins M.J."/>
            <person name="Williams K.H."/>
            <person name="Banfield J.F."/>
        </authorList>
    </citation>
    <scope>NUCLEOTIDE SEQUENCE [LARGE SCALE GENOMIC DNA]</scope>
</reference>
<proteinExistence type="predicted"/>
<dbReference type="EMBL" id="LCKS01000004">
    <property type="protein sequence ID" value="KKU03070.1"/>
    <property type="molecule type" value="Genomic_DNA"/>
</dbReference>
<evidence type="ECO:0000313" key="2">
    <source>
        <dbReference type="Proteomes" id="UP000034264"/>
    </source>
</evidence>
<gene>
    <name evidence="1" type="ORF">UX05_C0004G0079</name>
</gene>